<keyword evidence="2" id="KW-0732">Signal</keyword>
<feature type="region of interest" description="Disordered" evidence="1">
    <location>
        <begin position="323"/>
        <end position="353"/>
    </location>
</feature>
<evidence type="ECO:0000313" key="3">
    <source>
        <dbReference type="EMBL" id="CAK7913276.1"/>
    </source>
</evidence>
<organism evidence="3 4">
    <name type="scientific">Peronospora matthiolae</name>
    <dbReference type="NCBI Taxonomy" id="2874970"/>
    <lineage>
        <taxon>Eukaryota</taxon>
        <taxon>Sar</taxon>
        <taxon>Stramenopiles</taxon>
        <taxon>Oomycota</taxon>
        <taxon>Peronosporomycetes</taxon>
        <taxon>Peronosporales</taxon>
        <taxon>Peronosporaceae</taxon>
        <taxon>Peronospora</taxon>
    </lineage>
</organism>
<feature type="region of interest" description="Disordered" evidence="1">
    <location>
        <begin position="279"/>
        <end position="302"/>
    </location>
</feature>
<sequence>MHLNHVLLATAIALFVNNEGVVTAGNSESLYNHDGQIAQEGQGDDDSSALDPDRAAVIAAKTPSTKSGIMLAPDSSLDDDSELVASDDDDSESSEWTSSSGSNDGLDGLFGQGSNSLDLDFDPTFLIAGKTPTTKEGVMAASDSASGDDDDDMEIWSGSSDDDSESSEWTSSSGSIDDLGGFVGQGSISLDLDFDPTLLIAGKTPTTKKGVMAASDSASGDDDDDMEIWSGLSDEDSGSFEMSGSSDQDDLFSVDGSGFDDFLKALGLSSGSLDFDVGSGSLDSKKAPKKTKYASSSASASSETIDFDDFFADMKGSGLGGGLGGLMMPPAPDASTAAGSSSASGSGKVTPECKEGWWSKTKAWFGSWIKVTTDKDCPPASAPAPHTRKLREE</sequence>
<proteinExistence type="predicted"/>
<dbReference type="Proteomes" id="UP001162060">
    <property type="component" value="Unassembled WGS sequence"/>
</dbReference>
<name>A0AAV1TEK8_9STRA</name>
<evidence type="ECO:0000313" key="4">
    <source>
        <dbReference type="Proteomes" id="UP001162060"/>
    </source>
</evidence>
<gene>
    <name evidence="3" type="ORF">PM001_LOCUS4725</name>
</gene>
<accession>A0AAV1TEK8</accession>
<feature type="region of interest" description="Disordered" evidence="1">
    <location>
        <begin position="59"/>
        <end position="111"/>
    </location>
</feature>
<feature type="region of interest" description="Disordered" evidence="1">
    <location>
        <begin position="128"/>
        <end position="178"/>
    </location>
</feature>
<evidence type="ECO:0000256" key="1">
    <source>
        <dbReference type="SAM" id="MobiDB-lite"/>
    </source>
</evidence>
<feature type="compositionally biased region" description="Low complexity" evidence="1">
    <location>
        <begin position="167"/>
        <end position="178"/>
    </location>
</feature>
<dbReference type="EMBL" id="CAKLBY020000039">
    <property type="protein sequence ID" value="CAK7913276.1"/>
    <property type="molecule type" value="Genomic_DNA"/>
</dbReference>
<feature type="signal peptide" evidence="2">
    <location>
        <begin position="1"/>
        <end position="24"/>
    </location>
</feature>
<protein>
    <recommendedName>
        <fullName evidence="5">RxLR-like protein</fullName>
    </recommendedName>
</protein>
<feature type="compositionally biased region" description="Acidic residues" evidence="1">
    <location>
        <begin position="219"/>
        <end position="238"/>
    </location>
</feature>
<feature type="compositionally biased region" description="Acidic residues" evidence="1">
    <location>
        <begin position="146"/>
        <end position="166"/>
    </location>
</feature>
<evidence type="ECO:0008006" key="5">
    <source>
        <dbReference type="Google" id="ProtNLM"/>
    </source>
</evidence>
<feature type="region of interest" description="Disordered" evidence="1">
    <location>
        <begin position="205"/>
        <end position="248"/>
    </location>
</feature>
<comment type="caution">
    <text evidence="3">The sequence shown here is derived from an EMBL/GenBank/DDBJ whole genome shotgun (WGS) entry which is preliminary data.</text>
</comment>
<feature type="compositionally biased region" description="Low complexity" evidence="1">
    <location>
        <begin position="333"/>
        <end position="347"/>
    </location>
</feature>
<feature type="chain" id="PRO_5043763196" description="RxLR-like protein" evidence="2">
    <location>
        <begin position="25"/>
        <end position="393"/>
    </location>
</feature>
<feature type="compositionally biased region" description="Acidic residues" evidence="1">
    <location>
        <begin position="76"/>
        <end position="93"/>
    </location>
</feature>
<dbReference type="AlphaFoldDB" id="A0AAV1TEK8"/>
<evidence type="ECO:0000256" key="2">
    <source>
        <dbReference type="SAM" id="SignalP"/>
    </source>
</evidence>
<feature type="compositionally biased region" description="Low complexity" evidence="1">
    <location>
        <begin position="293"/>
        <end position="302"/>
    </location>
</feature>
<reference evidence="3" key="1">
    <citation type="submission" date="2024-01" db="EMBL/GenBank/DDBJ databases">
        <authorList>
            <person name="Webb A."/>
        </authorList>
    </citation>
    <scope>NUCLEOTIDE SEQUENCE</scope>
    <source>
        <strain evidence="3">Pm1</strain>
    </source>
</reference>
<feature type="compositionally biased region" description="Low complexity" evidence="1">
    <location>
        <begin position="94"/>
        <end position="109"/>
    </location>
</feature>